<feature type="domain" description="AMP-binding enzyme C-terminal" evidence="2">
    <location>
        <begin position="452"/>
        <end position="526"/>
    </location>
</feature>
<accession>A0ABT1XTT7</accession>
<dbReference type="RefSeq" id="WP_257596918.1">
    <property type="nucleotide sequence ID" value="NZ_JANKHH010000007.1"/>
</dbReference>
<dbReference type="InterPro" id="IPR000873">
    <property type="entry name" value="AMP-dep_synth/lig_dom"/>
</dbReference>
<dbReference type="SUPFAM" id="SSF56801">
    <property type="entry name" value="Acetyl-CoA synthetase-like"/>
    <property type="match status" value="1"/>
</dbReference>
<dbReference type="InterPro" id="IPR045851">
    <property type="entry name" value="AMP-bd_C_sf"/>
</dbReference>
<organism evidence="3 4">
    <name type="scientific">Parerythrobacter lacustris</name>
    <dbReference type="NCBI Taxonomy" id="2969984"/>
    <lineage>
        <taxon>Bacteria</taxon>
        <taxon>Pseudomonadati</taxon>
        <taxon>Pseudomonadota</taxon>
        <taxon>Alphaproteobacteria</taxon>
        <taxon>Sphingomonadales</taxon>
        <taxon>Erythrobacteraceae</taxon>
        <taxon>Parerythrobacter</taxon>
    </lineage>
</organism>
<evidence type="ECO:0000313" key="4">
    <source>
        <dbReference type="Proteomes" id="UP001206067"/>
    </source>
</evidence>
<dbReference type="Pfam" id="PF13193">
    <property type="entry name" value="AMP-binding_C"/>
    <property type="match status" value="1"/>
</dbReference>
<dbReference type="PANTHER" id="PTHR43767">
    <property type="entry name" value="LONG-CHAIN-FATTY-ACID--COA LIGASE"/>
    <property type="match status" value="1"/>
</dbReference>
<dbReference type="InterPro" id="IPR050237">
    <property type="entry name" value="ATP-dep_AMP-bd_enzyme"/>
</dbReference>
<reference evidence="3 4" key="1">
    <citation type="submission" date="2022-08" db="EMBL/GenBank/DDBJ databases">
        <title>Polyphasic taxonomy analysis of Qipengyuania sp.RS5-5.</title>
        <authorList>
            <person name="Xamxidin M."/>
            <person name="Wu M."/>
        </authorList>
    </citation>
    <scope>NUCLEOTIDE SEQUENCE [LARGE SCALE GENOMIC DNA]</scope>
    <source>
        <strain evidence="3 4">RS5-5</strain>
    </source>
</reference>
<name>A0ABT1XTT7_9SPHN</name>
<gene>
    <name evidence="3" type="ORF">NSO95_13945</name>
</gene>
<dbReference type="InterPro" id="IPR042099">
    <property type="entry name" value="ANL_N_sf"/>
</dbReference>
<dbReference type="Gene3D" id="3.30.300.30">
    <property type="match status" value="1"/>
</dbReference>
<sequence length="542" mass="57830">MTWRGENFGVALKALASGIEPGRPALLHGDRVIDWQAFDRITDGIAAGLIARGLKPGDAAGQMQRNSPEYVLAYFGCAKAGVRPVNVNYHYLANELGDIFTRFDLKALFVDPEFAERAQAADAQGLAHVLVADPDAAAWQELCRTPLPEGYAPHPDPDEMFYMATGGTTGMPKAVMWPFAEAWQAFQIAHWPTQLGQPPEIVYTLEDHVERAAALPPDHAESSAPMLLLCPLMHGTGQFGAMIHLLRGGTLATLPGTKFDPDAAIDAVVKHRARTLVMVGDAFSMPLADCLEARADAAEAIASLKAMTSSGAVFSLSVKERLVAVNPMMAIVDTLGSSESGGTAVTITTIAGTTGGGHFSQFPGRDIVLLSDDLELIPPGSGAVGMVARTGPLPLGYLGEDRKNAETFPVVGGQRYLITGDRAHWREDGSLAFIGRDNMCINTGGEKVFPEEVEAALQAHGDVADVRVVGIPDPRFGRKIAAVVLLREGCETGDAALDAHVRAALASYKVPRLYVFTQESLRLNNGKPDYRTAQRLAEEAAA</sequence>
<comment type="caution">
    <text evidence="3">The sequence shown here is derived from an EMBL/GenBank/DDBJ whole genome shotgun (WGS) entry which is preliminary data.</text>
</comment>
<dbReference type="Pfam" id="PF00501">
    <property type="entry name" value="AMP-binding"/>
    <property type="match status" value="1"/>
</dbReference>
<evidence type="ECO:0000259" key="1">
    <source>
        <dbReference type="Pfam" id="PF00501"/>
    </source>
</evidence>
<evidence type="ECO:0000259" key="2">
    <source>
        <dbReference type="Pfam" id="PF13193"/>
    </source>
</evidence>
<keyword evidence="4" id="KW-1185">Reference proteome</keyword>
<feature type="domain" description="AMP-dependent synthetase/ligase" evidence="1">
    <location>
        <begin position="21"/>
        <end position="382"/>
    </location>
</feature>
<dbReference type="Proteomes" id="UP001206067">
    <property type="component" value="Unassembled WGS sequence"/>
</dbReference>
<dbReference type="InterPro" id="IPR025110">
    <property type="entry name" value="AMP-bd_C"/>
</dbReference>
<dbReference type="InterPro" id="IPR020845">
    <property type="entry name" value="AMP-binding_CS"/>
</dbReference>
<dbReference type="PROSITE" id="PS00455">
    <property type="entry name" value="AMP_BINDING"/>
    <property type="match status" value="1"/>
</dbReference>
<proteinExistence type="predicted"/>
<dbReference type="EMBL" id="JANKHH010000007">
    <property type="protein sequence ID" value="MCR2835047.1"/>
    <property type="molecule type" value="Genomic_DNA"/>
</dbReference>
<dbReference type="PANTHER" id="PTHR43767:SF1">
    <property type="entry name" value="NONRIBOSOMAL PEPTIDE SYNTHASE PES1 (EUROFUNG)-RELATED"/>
    <property type="match status" value="1"/>
</dbReference>
<evidence type="ECO:0000313" key="3">
    <source>
        <dbReference type="EMBL" id="MCR2835047.1"/>
    </source>
</evidence>
<dbReference type="Gene3D" id="3.40.50.12780">
    <property type="entry name" value="N-terminal domain of ligase-like"/>
    <property type="match status" value="1"/>
</dbReference>
<protein>
    <submittedName>
        <fullName evidence="3">AMP-binding protein</fullName>
    </submittedName>
</protein>